<dbReference type="EMBL" id="KK852784">
    <property type="protein sequence ID" value="KDR16601.1"/>
    <property type="molecule type" value="Genomic_DNA"/>
</dbReference>
<keyword evidence="2" id="KW-1185">Reference proteome</keyword>
<reference evidence="1 2" key="1">
    <citation type="journal article" date="2014" name="Nat. Commun.">
        <title>Molecular traces of alternative social organization in a termite genome.</title>
        <authorList>
            <person name="Terrapon N."/>
            <person name="Li C."/>
            <person name="Robertson H.M."/>
            <person name="Ji L."/>
            <person name="Meng X."/>
            <person name="Booth W."/>
            <person name="Chen Z."/>
            <person name="Childers C.P."/>
            <person name="Glastad K.M."/>
            <person name="Gokhale K."/>
            <person name="Gowin J."/>
            <person name="Gronenberg W."/>
            <person name="Hermansen R.A."/>
            <person name="Hu H."/>
            <person name="Hunt B.G."/>
            <person name="Huylmans A.K."/>
            <person name="Khalil S.M."/>
            <person name="Mitchell R.D."/>
            <person name="Munoz-Torres M.C."/>
            <person name="Mustard J.A."/>
            <person name="Pan H."/>
            <person name="Reese J.T."/>
            <person name="Scharf M.E."/>
            <person name="Sun F."/>
            <person name="Vogel H."/>
            <person name="Xiao J."/>
            <person name="Yang W."/>
            <person name="Yang Z."/>
            <person name="Yang Z."/>
            <person name="Zhou J."/>
            <person name="Zhu J."/>
            <person name="Brent C.S."/>
            <person name="Elsik C.G."/>
            <person name="Goodisman M.A."/>
            <person name="Liberles D.A."/>
            <person name="Roe R.M."/>
            <person name="Vargo E.L."/>
            <person name="Vilcinskas A."/>
            <person name="Wang J."/>
            <person name="Bornberg-Bauer E."/>
            <person name="Korb J."/>
            <person name="Zhang G."/>
            <person name="Liebig J."/>
        </authorList>
    </citation>
    <scope>NUCLEOTIDE SEQUENCE [LARGE SCALE GENOMIC DNA]</scope>
    <source>
        <tissue evidence="1">Whole organism</tissue>
    </source>
</reference>
<evidence type="ECO:0000313" key="2">
    <source>
        <dbReference type="Proteomes" id="UP000027135"/>
    </source>
</evidence>
<gene>
    <name evidence="1" type="ORF">L798_09917</name>
</gene>
<evidence type="ECO:0000313" key="1">
    <source>
        <dbReference type="EMBL" id="KDR16601.1"/>
    </source>
</evidence>
<proteinExistence type="predicted"/>
<dbReference type="InParanoid" id="A0A067R3D9"/>
<sequence length="49" mass="5172">MRAAPYTTADQYCGQLVALSISSRLATTLGNTHTPCVTTFAMCSMVVGM</sequence>
<dbReference type="AlphaFoldDB" id="A0A067R3D9"/>
<name>A0A067R3D9_ZOONE</name>
<dbReference type="Proteomes" id="UP000027135">
    <property type="component" value="Unassembled WGS sequence"/>
</dbReference>
<protein>
    <submittedName>
        <fullName evidence="1">Uncharacterized protein</fullName>
    </submittedName>
</protein>
<accession>A0A067R3D9</accession>
<organism evidence="1 2">
    <name type="scientific">Zootermopsis nevadensis</name>
    <name type="common">Dampwood termite</name>
    <dbReference type="NCBI Taxonomy" id="136037"/>
    <lineage>
        <taxon>Eukaryota</taxon>
        <taxon>Metazoa</taxon>
        <taxon>Ecdysozoa</taxon>
        <taxon>Arthropoda</taxon>
        <taxon>Hexapoda</taxon>
        <taxon>Insecta</taxon>
        <taxon>Pterygota</taxon>
        <taxon>Neoptera</taxon>
        <taxon>Polyneoptera</taxon>
        <taxon>Dictyoptera</taxon>
        <taxon>Blattodea</taxon>
        <taxon>Blattoidea</taxon>
        <taxon>Termitoidae</taxon>
        <taxon>Termopsidae</taxon>
        <taxon>Zootermopsis</taxon>
    </lineage>
</organism>